<feature type="compositionally biased region" description="Basic and acidic residues" evidence="4">
    <location>
        <begin position="44"/>
        <end position="56"/>
    </location>
</feature>
<organism evidence="6 7">
    <name type="scientific">Favolaschia claudopus</name>
    <dbReference type="NCBI Taxonomy" id="2862362"/>
    <lineage>
        <taxon>Eukaryota</taxon>
        <taxon>Fungi</taxon>
        <taxon>Dikarya</taxon>
        <taxon>Basidiomycota</taxon>
        <taxon>Agaricomycotina</taxon>
        <taxon>Agaricomycetes</taxon>
        <taxon>Agaricomycetidae</taxon>
        <taxon>Agaricales</taxon>
        <taxon>Marasmiineae</taxon>
        <taxon>Mycenaceae</taxon>
        <taxon>Favolaschia</taxon>
    </lineage>
</organism>
<evidence type="ECO:0000256" key="3">
    <source>
        <dbReference type="ARBA" id="ARBA00023242"/>
    </source>
</evidence>
<proteinExistence type="predicted"/>
<evidence type="ECO:0000256" key="2">
    <source>
        <dbReference type="ARBA" id="ARBA00022833"/>
    </source>
</evidence>
<evidence type="ECO:0000313" key="7">
    <source>
        <dbReference type="Proteomes" id="UP001362999"/>
    </source>
</evidence>
<accession>A0AAW0D6M2</accession>
<keyword evidence="2" id="KW-0862">Zinc</keyword>
<dbReference type="Pfam" id="PF05181">
    <property type="entry name" value="XPA_C"/>
    <property type="match status" value="1"/>
</dbReference>
<dbReference type="InterPro" id="IPR009061">
    <property type="entry name" value="DNA-bd_dom_put_sf"/>
</dbReference>
<feature type="domain" description="XPA C-terminal" evidence="5">
    <location>
        <begin position="69"/>
        <end position="110"/>
    </location>
</feature>
<dbReference type="Gene3D" id="3.90.530.10">
    <property type="entry name" value="XPA C-terminal domain"/>
    <property type="match status" value="1"/>
</dbReference>
<dbReference type="GO" id="GO:0005634">
    <property type="term" value="C:nucleus"/>
    <property type="evidence" value="ECO:0007669"/>
    <property type="project" value="UniProtKB-SubCell"/>
</dbReference>
<name>A0AAW0D6M2_9AGAR</name>
<dbReference type="SUPFAM" id="SSF46955">
    <property type="entry name" value="Putative DNA-binding domain"/>
    <property type="match status" value="1"/>
</dbReference>
<feature type="region of interest" description="Disordered" evidence="4">
    <location>
        <begin position="1"/>
        <end position="56"/>
    </location>
</feature>
<feature type="region of interest" description="Disordered" evidence="4">
    <location>
        <begin position="121"/>
        <end position="166"/>
    </location>
</feature>
<dbReference type="EMBL" id="JAWWNJ010000010">
    <property type="protein sequence ID" value="KAK7046666.1"/>
    <property type="molecule type" value="Genomic_DNA"/>
</dbReference>
<evidence type="ECO:0000259" key="5">
    <source>
        <dbReference type="Pfam" id="PF05181"/>
    </source>
</evidence>
<sequence>MGWFDDNHPMGSAADDEMEAAMDAMGWNKWHKDPQPAGGSSEPARVERPESEWDESKWRRSNFREDDTMAKTKAKLAYLLTDKDLLPLQYQKQQNSRGFNGMKMYRKREVELLGWKKYGGPTGLKAAKEDKKNGIKSPKKGSKAQTSASAKANVLGGTMKGKAKVE</sequence>
<dbReference type="AlphaFoldDB" id="A0AAW0D6M2"/>
<evidence type="ECO:0000256" key="1">
    <source>
        <dbReference type="ARBA" id="ARBA00004123"/>
    </source>
</evidence>
<dbReference type="CDD" id="cd21075">
    <property type="entry name" value="DBD_XPA-like"/>
    <property type="match status" value="1"/>
</dbReference>
<evidence type="ECO:0000256" key="4">
    <source>
        <dbReference type="SAM" id="MobiDB-lite"/>
    </source>
</evidence>
<dbReference type="InterPro" id="IPR022656">
    <property type="entry name" value="XPA_C"/>
</dbReference>
<evidence type="ECO:0000313" key="6">
    <source>
        <dbReference type="EMBL" id="KAK7046666.1"/>
    </source>
</evidence>
<dbReference type="InterPro" id="IPR037129">
    <property type="entry name" value="XPA_sf"/>
</dbReference>
<keyword evidence="3" id="KW-0539">Nucleus</keyword>
<keyword evidence="7" id="KW-1185">Reference proteome</keyword>
<reference evidence="6 7" key="1">
    <citation type="journal article" date="2024" name="J Genomics">
        <title>Draft genome sequencing and assembly of Favolaschia claudopus CIRM-BRFM 2984 isolated from oak limbs.</title>
        <authorList>
            <person name="Navarro D."/>
            <person name="Drula E."/>
            <person name="Chaduli D."/>
            <person name="Cazenave R."/>
            <person name="Ahrendt S."/>
            <person name="Wang J."/>
            <person name="Lipzen A."/>
            <person name="Daum C."/>
            <person name="Barry K."/>
            <person name="Grigoriev I.V."/>
            <person name="Favel A."/>
            <person name="Rosso M.N."/>
            <person name="Martin F."/>
        </authorList>
    </citation>
    <scope>NUCLEOTIDE SEQUENCE [LARGE SCALE GENOMIC DNA]</scope>
    <source>
        <strain evidence="6 7">CIRM-BRFM 2984</strain>
    </source>
</reference>
<protein>
    <recommendedName>
        <fullName evidence="5">XPA C-terminal domain-containing protein</fullName>
    </recommendedName>
</protein>
<comment type="caution">
    <text evidence="6">The sequence shown here is derived from an EMBL/GenBank/DDBJ whole genome shotgun (WGS) entry which is preliminary data.</text>
</comment>
<comment type="subcellular location">
    <subcellularLocation>
        <location evidence="1">Nucleus</location>
    </subcellularLocation>
</comment>
<dbReference type="Proteomes" id="UP001362999">
    <property type="component" value="Unassembled WGS sequence"/>
</dbReference>
<gene>
    <name evidence="6" type="ORF">R3P38DRAFT_2875115</name>
</gene>